<comment type="subcellular location">
    <subcellularLocation>
        <location evidence="1">Cell outer membrane</location>
        <topology evidence="1">Multi-pass membrane protein</topology>
    </subcellularLocation>
</comment>
<dbReference type="InterPro" id="IPR039426">
    <property type="entry name" value="TonB-dep_rcpt-like"/>
</dbReference>
<protein>
    <submittedName>
        <fullName evidence="3">TonB-linked SusC/RagA family outer membrane protein</fullName>
    </submittedName>
</protein>
<evidence type="ECO:0000313" key="4">
    <source>
        <dbReference type="Proteomes" id="UP000560658"/>
    </source>
</evidence>
<proteinExistence type="inferred from homology"/>
<accession>A0A840D9D6</accession>
<evidence type="ECO:0000259" key="2">
    <source>
        <dbReference type="Pfam" id="PF00593"/>
    </source>
</evidence>
<gene>
    <name evidence="3" type="ORF">GGR06_002943</name>
</gene>
<name>A0A840D9D6_9BACE</name>
<keyword evidence="1" id="KW-0998">Cell outer membrane</keyword>
<organism evidence="3 4">
    <name type="scientific">Bacteroides reticulotermitis</name>
    <dbReference type="NCBI Taxonomy" id="1133319"/>
    <lineage>
        <taxon>Bacteria</taxon>
        <taxon>Pseudomonadati</taxon>
        <taxon>Bacteroidota</taxon>
        <taxon>Bacteroidia</taxon>
        <taxon>Bacteroidales</taxon>
        <taxon>Bacteroidaceae</taxon>
        <taxon>Bacteroides</taxon>
    </lineage>
</organism>
<dbReference type="InterPro" id="IPR023996">
    <property type="entry name" value="TonB-dep_OMP_SusC/RagA"/>
</dbReference>
<feature type="domain" description="TonB-dependent receptor-like beta-barrel" evidence="2">
    <location>
        <begin position="44"/>
        <end position="298"/>
    </location>
</feature>
<keyword evidence="1" id="KW-1134">Transmembrane beta strand</keyword>
<comment type="similarity">
    <text evidence="1">Belongs to the TonB-dependent receptor family.</text>
</comment>
<dbReference type="NCBIfam" id="TIGR04056">
    <property type="entry name" value="OMP_RagA_SusC"/>
    <property type="match status" value="1"/>
</dbReference>
<evidence type="ECO:0000256" key="1">
    <source>
        <dbReference type="PROSITE-ProRule" id="PRU01360"/>
    </source>
</evidence>
<comment type="caution">
    <text evidence="3">The sequence shown here is derived from an EMBL/GenBank/DDBJ whole genome shotgun (WGS) entry which is preliminary data.</text>
</comment>
<keyword evidence="1" id="KW-0472">Membrane</keyword>
<dbReference type="Pfam" id="PF00593">
    <property type="entry name" value="TonB_dep_Rec_b-barrel"/>
    <property type="match status" value="1"/>
</dbReference>
<dbReference type="AlphaFoldDB" id="A0A840D9D6"/>
<keyword evidence="4" id="KW-1185">Reference proteome</keyword>
<dbReference type="GO" id="GO:0009279">
    <property type="term" value="C:cell outer membrane"/>
    <property type="evidence" value="ECO:0007669"/>
    <property type="project" value="UniProtKB-SubCell"/>
</dbReference>
<reference evidence="3" key="1">
    <citation type="submission" date="2020-08" db="EMBL/GenBank/DDBJ databases">
        <title>Genomic Encyclopedia of Type Strains, Phase IV (KMG-IV): sequencing the most valuable type-strain genomes for metagenomic binning, comparative biology and taxonomic classification.</title>
        <authorList>
            <person name="Goeker M."/>
        </authorList>
    </citation>
    <scope>NUCLEOTIDE SEQUENCE [LARGE SCALE GENOMIC DNA]</scope>
    <source>
        <strain evidence="3">DSM 105720</strain>
    </source>
</reference>
<dbReference type="PROSITE" id="PS52016">
    <property type="entry name" value="TONB_DEPENDENT_REC_3"/>
    <property type="match status" value="1"/>
</dbReference>
<keyword evidence="1" id="KW-0812">Transmembrane</keyword>
<dbReference type="InterPro" id="IPR000531">
    <property type="entry name" value="Beta-barrel_TonB"/>
</dbReference>
<keyword evidence="1" id="KW-0813">Transport</keyword>
<dbReference type="Proteomes" id="UP000560658">
    <property type="component" value="Unassembled WGS sequence"/>
</dbReference>
<dbReference type="SUPFAM" id="SSF56935">
    <property type="entry name" value="Porins"/>
    <property type="match status" value="1"/>
</dbReference>
<dbReference type="EMBL" id="JACIER010000012">
    <property type="protein sequence ID" value="MBB4045133.1"/>
    <property type="molecule type" value="Genomic_DNA"/>
</dbReference>
<evidence type="ECO:0000313" key="3">
    <source>
        <dbReference type="EMBL" id="MBB4045133.1"/>
    </source>
</evidence>
<sequence length="508" mass="57561">MNIQASLNYARVFKEDHDLSAMFLYNHQSTTVDRDGGVSAAVPNNFEGYTLTMGYKYKSKYLIDVNVAYNGTDRFGKNNRFGFFPAVGVGYAISEENFFKNVDWLEKNVQLLKVRASYGLVGSDVAAGNRYLYEQVYQQSGNYQFGDYPGDTPIIREGDLGTPNVTWEKAKKFDVGLDMNLFNNISFTIDYFLDKRYDQLVTRADVPLVIGIGYAPSNVAKTTNQGFDGQISYQDRFGKFDFNTSLVFSYAKNKVDFKAEAQQKYPWLTETGKPLNQPFGYKWIGYYTPEDIEMIAAAKNDPTINAPAVPYTDMPVQAGDLKYADLNGDGSIDDFDKGAIGKPNLPTTTLGWSFGGYWKGFSFNVLFQGSFDYSFAINGTGIESFKSQFQPIHTGRWTLERYQNGDEITFPRLTTNPSTVNSAGTYMSDFWLIDAWYIRLKTVDLGYQLPKKVLPKYVDNIRFYVNAYNLLTLTGYDKYQQDPEIKTNTAGDAYMNQRVVNFGVQLTF</sequence>